<keyword evidence="13" id="KW-0862">Zinc</keyword>
<evidence type="ECO:0000256" key="13">
    <source>
        <dbReference type="ARBA" id="ARBA00022833"/>
    </source>
</evidence>
<evidence type="ECO:0000256" key="9">
    <source>
        <dbReference type="ARBA" id="ARBA00022723"/>
    </source>
</evidence>
<keyword evidence="24" id="KW-1185">Reference proteome</keyword>
<evidence type="ECO:0000259" key="22">
    <source>
        <dbReference type="Pfam" id="PF04389"/>
    </source>
</evidence>
<dbReference type="EMBL" id="FOZV01000007">
    <property type="protein sequence ID" value="SFS83492.1"/>
    <property type="molecule type" value="Genomic_DNA"/>
</dbReference>
<dbReference type="STRING" id="871741.SAMN05192570_2915"/>
<keyword evidence="14" id="KW-0333">Golgi apparatus</keyword>
<feature type="domain" description="Peptidase M28" evidence="22">
    <location>
        <begin position="259"/>
        <end position="456"/>
    </location>
</feature>
<accession>A0A1I6T2L1</accession>
<evidence type="ECO:0000256" key="7">
    <source>
        <dbReference type="ARBA" id="ARBA00022645"/>
    </source>
</evidence>
<reference evidence="24" key="1">
    <citation type="submission" date="2016-10" db="EMBL/GenBank/DDBJ databases">
        <authorList>
            <person name="Varghese N."/>
            <person name="Submissions S."/>
        </authorList>
    </citation>
    <scope>NUCLEOTIDE SEQUENCE [LARGE SCALE GENOMIC DNA]</scope>
    <source>
        <strain evidence="24">CGMCC 1.10683</strain>
    </source>
</reference>
<evidence type="ECO:0000256" key="3">
    <source>
        <dbReference type="ARBA" id="ARBA00004555"/>
    </source>
</evidence>
<keyword evidence="10 21" id="KW-0732">Signal</keyword>
<dbReference type="GO" id="GO:0070573">
    <property type="term" value="F:metallodipeptidase activity"/>
    <property type="evidence" value="ECO:0007669"/>
    <property type="project" value="InterPro"/>
</dbReference>
<keyword evidence="18" id="KW-0458">Lysosome</keyword>
<dbReference type="GO" id="GO:0004180">
    <property type="term" value="F:carboxypeptidase activity"/>
    <property type="evidence" value="ECO:0007669"/>
    <property type="project" value="UniProtKB-KW"/>
</dbReference>
<dbReference type="Gene3D" id="3.50.30.30">
    <property type="match status" value="1"/>
</dbReference>
<dbReference type="GO" id="GO:0005764">
    <property type="term" value="C:lysosome"/>
    <property type="evidence" value="ECO:0007669"/>
    <property type="project" value="UniProtKB-SubCell"/>
</dbReference>
<keyword evidence="9" id="KW-0479">Metal-binding</keyword>
<dbReference type="Pfam" id="PF04389">
    <property type="entry name" value="Peptidase_M28"/>
    <property type="match status" value="1"/>
</dbReference>
<comment type="subunit">
    <text evidence="19">Homodimer. The monomeric form is inactive while the homodimer is active.</text>
</comment>
<evidence type="ECO:0000256" key="1">
    <source>
        <dbReference type="ARBA" id="ARBA00004240"/>
    </source>
</evidence>
<evidence type="ECO:0000256" key="6">
    <source>
        <dbReference type="ARBA" id="ARBA00022525"/>
    </source>
</evidence>
<dbReference type="InterPro" id="IPR039866">
    <property type="entry name" value="CPQ"/>
</dbReference>
<sequence>MRLSVRLLAVSATALSLAAAPALAQDARTLREAEQLRDRALHDNVAYELVEELTTRFGPRLAGSASEQASARWGADRFREMGFDNVSIEEFPLALWTRGEARVEILSPFPQPLQVVALGGSMATPAEGIEGEAAIFETYQQLLDQPEGALAGKIAVVLQDTVQAQDGRGYGATSPIRGNGPFEAAKRGAVGYVLRSLGTHDHRFAHTGATRVGEGTVPAFAMSPPDADQLRRMVAMTDQPVRMRLFSTAGFTADSHSQNVIGEVRGSGAADEVIVIGGHLDSWDLGTGAIDDGAGVAITAAALKLIEDMPRRPRRTIRVVWWGSEEVSQPSPAQGLAGARFYAQSRSGEMANHVAVSESDFGAGPIYSLNLPAGAADTDFRRAAQAVLTPLGVLFDPAPATGGGPDTGPTVAAGVPAFRLNQDGTDYFDTHHTVDDVLDRIDPEAMDQNVAAWAAFLWLLANSDVDFRTLRGTATPTN</sequence>
<evidence type="ECO:0000256" key="17">
    <source>
        <dbReference type="ARBA" id="ARBA00023180"/>
    </source>
</evidence>
<evidence type="ECO:0000256" key="21">
    <source>
        <dbReference type="SAM" id="SignalP"/>
    </source>
</evidence>
<evidence type="ECO:0000256" key="2">
    <source>
        <dbReference type="ARBA" id="ARBA00004371"/>
    </source>
</evidence>
<dbReference type="PANTHER" id="PTHR12053:SF3">
    <property type="entry name" value="CARBOXYPEPTIDASE Q"/>
    <property type="match status" value="1"/>
</dbReference>
<dbReference type="AlphaFoldDB" id="A0A1I6T2L1"/>
<protein>
    <recommendedName>
        <fullName evidence="5">Carboxypeptidase Q</fullName>
    </recommendedName>
    <alternativeName>
        <fullName evidence="20">Plasma glutamate carboxypeptidase</fullName>
    </alternativeName>
</protein>
<evidence type="ECO:0000256" key="19">
    <source>
        <dbReference type="ARBA" id="ARBA00025833"/>
    </source>
</evidence>
<evidence type="ECO:0000256" key="10">
    <source>
        <dbReference type="ARBA" id="ARBA00022729"/>
    </source>
</evidence>
<dbReference type="Proteomes" id="UP000198788">
    <property type="component" value="Unassembled WGS sequence"/>
</dbReference>
<comment type="subcellular location">
    <subcellularLocation>
        <location evidence="1">Endoplasmic reticulum</location>
    </subcellularLocation>
    <subcellularLocation>
        <location evidence="3">Golgi apparatus</location>
    </subcellularLocation>
    <subcellularLocation>
        <location evidence="2">Lysosome</location>
    </subcellularLocation>
    <subcellularLocation>
        <location evidence="4">Secreted</location>
    </subcellularLocation>
</comment>
<keyword evidence="8" id="KW-0645">Protease</keyword>
<dbReference type="GO" id="GO:0046872">
    <property type="term" value="F:metal ion binding"/>
    <property type="evidence" value="ECO:0007669"/>
    <property type="project" value="UniProtKB-KW"/>
</dbReference>
<keyword evidence="11" id="KW-0378">Hydrolase</keyword>
<dbReference type="InterPro" id="IPR007484">
    <property type="entry name" value="Peptidase_M28"/>
</dbReference>
<dbReference type="SUPFAM" id="SSF53187">
    <property type="entry name" value="Zn-dependent exopeptidases"/>
    <property type="match status" value="1"/>
</dbReference>
<keyword evidence="12" id="KW-0256">Endoplasmic reticulum</keyword>
<dbReference type="Gene3D" id="3.40.630.10">
    <property type="entry name" value="Zn peptidases"/>
    <property type="match status" value="1"/>
</dbReference>
<organism evidence="23 24">
    <name type="scientific">Brevundimonas viscosa</name>
    <dbReference type="NCBI Taxonomy" id="871741"/>
    <lineage>
        <taxon>Bacteria</taxon>
        <taxon>Pseudomonadati</taxon>
        <taxon>Pseudomonadota</taxon>
        <taxon>Alphaproteobacteria</taxon>
        <taxon>Caulobacterales</taxon>
        <taxon>Caulobacteraceae</taxon>
        <taxon>Brevundimonas</taxon>
    </lineage>
</organism>
<evidence type="ECO:0000256" key="16">
    <source>
        <dbReference type="ARBA" id="ARBA00023145"/>
    </source>
</evidence>
<proteinExistence type="predicted"/>
<evidence type="ECO:0000256" key="5">
    <source>
        <dbReference type="ARBA" id="ARBA00014116"/>
    </source>
</evidence>
<evidence type="ECO:0000256" key="14">
    <source>
        <dbReference type="ARBA" id="ARBA00023034"/>
    </source>
</evidence>
<evidence type="ECO:0000256" key="20">
    <source>
        <dbReference type="ARBA" id="ARBA00033328"/>
    </source>
</evidence>
<name>A0A1I6T2L1_9CAUL</name>
<dbReference type="GO" id="GO:0005576">
    <property type="term" value="C:extracellular region"/>
    <property type="evidence" value="ECO:0007669"/>
    <property type="project" value="UniProtKB-SubCell"/>
</dbReference>
<feature type="chain" id="PRO_5011785695" description="Carboxypeptidase Q" evidence="21">
    <location>
        <begin position="25"/>
        <end position="478"/>
    </location>
</feature>
<keyword evidence="7" id="KW-0121">Carboxypeptidase</keyword>
<evidence type="ECO:0000256" key="18">
    <source>
        <dbReference type="ARBA" id="ARBA00023228"/>
    </source>
</evidence>
<evidence type="ECO:0000256" key="15">
    <source>
        <dbReference type="ARBA" id="ARBA00023049"/>
    </source>
</evidence>
<feature type="signal peptide" evidence="21">
    <location>
        <begin position="1"/>
        <end position="24"/>
    </location>
</feature>
<keyword evidence="16" id="KW-0865">Zymogen</keyword>
<gene>
    <name evidence="23" type="ORF">SAMN05192570_2915</name>
</gene>
<evidence type="ECO:0000256" key="8">
    <source>
        <dbReference type="ARBA" id="ARBA00022670"/>
    </source>
</evidence>
<evidence type="ECO:0000313" key="24">
    <source>
        <dbReference type="Proteomes" id="UP000198788"/>
    </source>
</evidence>
<dbReference type="PANTHER" id="PTHR12053">
    <property type="entry name" value="PROTEASE FAMILY M28 PLASMA GLUTAMATE CARBOXYPEPTIDASE-RELATED"/>
    <property type="match status" value="1"/>
</dbReference>
<evidence type="ECO:0000256" key="12">
    <source>
        <dbReference type="ARBA" id="ARBA00022824"/>
    </source>
</evidence>
<dbReference type="GO" id="GO:0006508">
    <property type="term" value="P:proteolysis"/>
    <property type="evidence" value="ECO:0007669"/>
    <property type="project" value="UniProtKB-KW"/>
</dbReference>
<keyword evidence="17" id="KW-0325">Glycoprotein</keyword>
<dbReference type="RefSeq" id="WP_092312405.1">
    <property type="nucleotide sequence ID" value="NZ_FOZV01000007.1"/>
</dbReference>
<keyword evidence="6" id="KW-0964">Secreted</keyword>
<evidence type="ECO:0000256" key="4">
    <source>
        <dbReference type="ARBA" id="ARBA00004613"/>
    </source>
</evidence>
<evidence type="ECO:0000256" key="11">
    <source>
        <dbReference type="ARBA" id="ARBA00022801"/>
    </source>
</evidence>
<dbReference type="OrthoDB" id="9769665at2"/>
<evidence type="ECO:0000313" key="23">
    <source>
        <dbReference type="EMBL" id="SFS83492.1"/>
    </source>
</evidence>
<keyword evidence="15" id="KW-0482">Metalloprotease</keyword>